<dbReference type="PIRSF" id="PIRSF037834">
    <property type="entry name" value="PA_CoA_Oase3"/>
    <property type="match status" value="1"/>
</dbReference>
<dbReference type="EC" id="1.14.13.149" evidence="1"/>
<dbReference type="EMBL" id="JBHLWP010000022">
    <property type="protein sequence ID" value="MFC0254287.1"/>
    <property type="molecule type" value="Genomic_DNA"/>
</dbReference>
<dbReference type="NCBIfam" id="TIGR02158">
    <property type="entry name" value="PA_CoA_Oxy3"/>
    <property type="match status" value="1"/>
</dbReference>
<keyword evidence="2" id="KW-1185">Reference proteome</keyword>
<dbReference type="Proteomes" id="UP001589773">
    <property type="component" value="Unassembled WGS sequence"/>
</dbReference>
<protein>
    <submittedName>
        <fullName evidence="1">1,2-phenylacetyl-CoA epoxidase subunit PaaC</fullName>
        <ecNumber evidence="1">1.14.13.149</ecNumber>
    </submittedName>
</protein>
<evidence type="ECO:0000313" key="1">
    <source>
        <dbReference type="EMBL" id="MFC0254287.1"/>
    </source>
</evidence>
<dbReference type="RefSeq" id="WP_379681549.1">
    <property type="nucleotide sequence ID" value="NZ_JBHLWP010000022.1"/>
</dbReference>
<dbReference type="InterPro" id="IPR009078">
    <property type="entry name" value="Ferritin-like_SF"/>
</dbReference>
<dbReference type="InterPro" id="IPR012347">
    <property type="entry name" value="Ferritin-like"/>
</dbReference>
<comment type="caution">
    <text evidence="1">The sequence shown here is derived from an EMBL/GenBank/DDBJ whole genome shotgun (WGS) entry which is preliminary data.</text>
</comment>
<name>A0ABV6FLA1_9BURK</name>
<dbReference type="InterPro" id="IPR011882">
    <property type="entry name" value="PaaC"/>
</dbReference>
<accession>A0ABV6FLA1</accession>
<gene>
    <name evidence="1" type="primary">paaC</name>
    <name evidence="1" type="ORF">ACFFJK_20545</name>
</gene>
<dbReference type="InterPro" id="IPR052703">
    <property type="entry name" value="Aromatic_CoA_ox/epox"/>
</dbReference>
<dbReference type="InterPro" id="IPR007814">
    <property type="entry name" value="PaaA_PaaC"/>
</dbReference>
<reference evidence="1 2" key="1">
    <citation type="submission" date="2024-09" db="EMBL/GenBank/DDBJ databases">
        <authorList>
            <person name="Sun Q."/>
            <person name="Mori K."/>
        </authorList>
    </citation>
    <scope>NUCLEOTIDE SEQUENCE [LARGE SCALE GENOMIC DNA]</scope>
    <source>
        <strain evidence="1 2">CCM 7792</strain>
    </source>
</reference>
<dbReference type="Pfam" id="PF05138">
    <property type="entry name" value="PaaA_PaaC"/>
    <property type="match status" value="1"/>
</dbReference>
<organism evidence="1 2">
    <name type="scientific">Massilia consociata</name>
    <dbReference type="NCBI Taxonomy" id="760117"/>
    <lineage>
        <taxon>Bacteria</taxon>
        <taxon>Pseudomonadati</taxon>
        <taxon>Pseudomonadota</taxon>
        <taxon>Betaproteobacteria</taxon>
        <taxon>Burkholderiales</taxon>
        <taxon>Oxalobacteraceae</taxon>
        <taxon>Telluria group</taxon>
        <taxon>Massilia</taxon>
    </lineage>
</organism>
<dbReference type="SUPFAM" id="SSF47240">
    <property type="entry name" value="Ferritin-like"/>
    <property type="match status" value="1"/>
</dbReference>
<keyword evidence="1" id="KW-0560">Oxidoreductase</keyword>
<evidence type="ECO:0000313" key="2">
    <source>
        <dbReference type="Proteomes" id="UP001589773"/>
    </source>
</evidence>
<dbReference type="PANTHER" id="PTHR30458">
    <property type="entry name" value="PHENYLACETIC ACID DEGRADATION PROTEIN PAA"/>
    <property type="match status" value="1"/>
</dbReference>
<sequence length="253" mass="28776">MDANTAKIDYLLRQGDNALVLSQQLCQLCGKGPALEEDMALSNVALDLLGQTRMWLTYAGELEGKGRDEDRLAFHRDAHDYRNCLLVEQPNGSYADVMVRQFLFDTWHYFLMDGLTKSNDPRIAEIAQKSIKEVTYHLRRSGDLVVRLGDGTETSHAKMQTALDELWMYSGEMFLYDEIDNAMVEQGVAPAVEPLRKNFLDHLADVLNEATLTMPPVDAWMQRGGKQGRHTERLGYILAEMQFLQRAYPGAQW</sequence>
<proteinExistence type="predicted"/>
<dbReference type="GO" id="GO:0097266">
    <property type="term" value="F:phenylacetyl-CoA 1,2-epoxidase activity"/>
    <property type="evidence" value="ECO:0007669"/>
    <property type="project" value="UniProtKB-EC"/>
</dbReference>
<dbReference type="PANTHER" id="PTHR30458:SF0">
    <property type="entry name" value="1,2-PHENYLACETYL-COA EPOXIDASE, SUBUNIT C"/>
    <property type="match status" value="1"/>
</dbReference>
<dbReference type="Gene3D" id="1.20.1260.10">
    <property type="match status" value="1"/>
</dbReference>